<dbReference type="RefSeq" id="WP_112143173.1">
    <property type="nucleotide sequence ID" value="NZ_PRLC01000001.1"/>
</dbReference>
<dbReference type="AlphaFoldDB" id="A0A329UPF3"/>
<dbReference type="Gene3D" id="2.120.10.80">
    <property type="entry name" value="Kelch-type beta propeller"/>
    <property type="match status" value="1"/>
</dbReference>
<gene>
    <name evidence="1" type="ORF">C4N23_00180</name>
</gene>
<dbReference type="Proteomes" id="UP000250429">
    <property type="component" value="Unassembled WGS sequence"/>
</dbReference>
<reference evidence="1 2" key="1">
    <citation type="submission" date="2018-02" db="EMBL/GenBank/DDBJ databases">
        <title>Complete genome sequencing of Faecalibacterium prausnitzii strains isolated from the human gut.</title>
        <authorList>
            <person name="Fitzgerald B.C."/>
            <person name="Shkoporov A.N."/>
            <person name="Ross P.R."/>
            <person name="Hill C."/>
        </authorList>
    </citation>
    <scope>NUCLEOTIDE SEQUENCE [LARGE SCALE GENOMIC DNA]</scope>
    <source>
        <strain evidence="1 2">APC922/41-1</strain>
    </source>
</reference>
<proteinExistence type="predicted"/>
<dbReference type="EMBL" id="PRLC01000001">
    <property type="protein sequence ID" value="RAW63470.1"/>
    <property type="molecule type" value="Genomic_DNA"/>
</dbReference>
<dbReference type="InterPro" id="IPR015915">
    <property type="entry name" value="Kelch-typ_b-propeller"/>
</dbReference>
<organism evidence="1 2">
    <name type="scientific">Faecalibacterium hattorii</name>
    <dbReference type="NCBI Taxonomy" id="2935520"/>
    <lineage>
        <taxon>Bacteria</taxon>
        <taxon>Bacillati</taxon>
        <taxon>Bacillota</taxon>
        <taxon>Clostridia</taxon>
        <taxon>Eubacteriales</taxon>
        <taxon>Oscillospiraceae</taxon>
        <taxon>Faecalibacterium</taxon>
    </lineage>
</organism>
<evidence type="ECO:0000313" key="1">
    <source>
        <dbReference type="EMBL" id="RAW63470.1"/>
    </source>
</evidence>
<name>A0A329UPF3_9FIRM</name>
<keyword evidence="2" id="KW-1185">Reference proteome</keyword>
<dbReference type="SUPFAM" id="SSF117281">
    <property type="entry name" value="Kelch motif"/>
    <property type="match status" value="1"/>
</dbReference>
<comment type="caution">
    <text evidence="1">The sequence shown here is derived from an EMBL/GenBank/DDBJ whole genome shotgun (WGS) entry which is preliminary data.</text>
</comment>
<accession>A0A329UPF3</accession>
<protein>
    <submittedName>
        <fullName evidence="1">Uncharacterized protein</fullName>
    </submittedName>
</protein>
<sequence>MAKKLYAEVGGKTRKAKKGYVSVNDKARKIKKAYVGVDGKARAFWSGGELRYYGRATALSEARRELTATAIGGYALFAGGNNGNYSNVVDAYNRSLTRTKPAGLEKYGVHIATSVGQYAIIATNDLSNSVLDYVADSYVIYNNSLTKISNNIGTTVEARTGKGVANVGNYALFAGGSLIPRFGAKKPVSTINTINSSLTLSSITLSKAKRAVCGGKVGNYALFAGGVAGTLLNPSYCADVDAYNASLTRISVTAIDSGIDSVRCSASIGSSYVLFRVGVAALPPFTINAYDASLTKRSVTVPNRDSYEMAAASSENYAIFADKYYVVAYNDSLTCFMMAPLSDERSDGAAAVIGNYVLFAGGISSSSGGTSDKDIVDVYTID</sequence>
<evidence type="ECO:0000313" key="2">
    <source>
        <dbReference type="Proteomes" id="UP000250429"/>
    </source>
</evidence>